<sequence length="97" mass="10845">MSNSPILPARRRPGHHSVGRQRRPPPGGDFHLDADGRVHAVGEPRLTFSGINNDRRWWPTGPRHNSSGTTSRRPWTWARGGISPQRLRSWARTPAAG</sequence>
<dbReference type="AlphaFoldDB" id="A0A3S0R4Y8"/>
<feature type="region of interest" description="Disordered" evidence="1">
    <location>
        <begin position="50"/>
        <end position="97"/>
    </location>
</feature>
<name>A0A3S0R4Y8_9GAMM</name>
<feature type="region of interest" description="Disordered" evidence="1">
    <location>
        <begin position="1"/>
        <end position="35"/>
    </location>
</feature>
<feature type="compositionally biased region" description="Basic residues" evidence="1">
    <location>
        <begin position="9"/>
        <end position="23"/>
    </location>
</feature>
<comment type="caution">
    <text evidence="2">The sequence shown here is derived from an EMBL/GenBank/DDBJ whole genome shotgun (WGS) entry which is preliminary data.</text>
</comment>
<protein>
    <submittedName>
        <fullName evidence="2">Uncharacterized protein</fullName>
    </submittedName>
</protein>
<proteinExistence type="predicted"/>
<reference evidence="2" key="1">
    <citation type="submission" date="2018-12" db="EMBL/GenBank/DDBJ databases">
        <authorList>
            <person name="Jadhav K."/>
            <person name="Kushwaha B."/>
            <person name="Jadhav I."/>
        </authorList>
    </citation>
    <scope>NUCLEOTIDE SEQUENCE [LARGE SCALE GENOMIC DNA]</scope>
    <source>
        <strain evidence="2">SBS 10</strain>
    </source>
</reference>
<dbReference type="EMBL" id="RXHI01000017">
    <property type="protein sequence ID" value="RUA22407.1"/>
    <property type="molecule type" value="Genomic_DNA"/>
</dbReference>
<gene>
    <name evidence="2" type="ORF">DSL92_05815</name>
</gene>
<feature type="compositionally biased region" description="Polar residues" evidence="1">
    <location>
        <begin position="63"/>
        <end position="73"/>
    </location>
</feature>
<evidence type="ECO:0000256" key="1">
    <source>
        <dbReference type="SAM" id="MobiDB-lite"/>
    </source>
</evidence>
<organism evidence="2">
    <name type="scientific">Billgrantia gudaonensis</name>
    <dbReference type="NCBI Taxonomy" id="376427"/>
    <lineage>
        <taxon>Bacteria</taxon>
        <taxon>Pseudomonadati</taxon>
        <taxon>Pseudomonadota</taxon>
        <taxon>Gammaproteobacteria</taxon>
        <taxon>Oceanospirillales</taxon>
        <taxon>Halomonadaceae</taxon>
        <taxon>Billgrantia</taxon>
    </lineage>
</organism>
<accession>A0A3S0R4Y8</accession>
<evidence type="ECO:0000313" key="2">
    <source>
        <dbReference type="EMBL" id="RUA22407.1"/>
    </source>
</evidence>